<dbReference type="Pfam" id="PF08241">
    <property type="entry name" value="Methyltransf_11"/>
    <property type="match status" value="1"/>
</dbReference>
<keyword evidence="2 5" id="KW-0808">Transferase</keyword>
<evidence type="ECO:0000256" key="2">
    <source>
        <dbReference type="ARBA" id="ARBA00022679"/>
    </source>
</evidence>
<evidence type="ECO:0000256" key="3">
    <source>
        <dbReference type="ARBA" id="ARBA00022691"/>
    </source>
</evidence>
<dbReference type="STRING" id="679901.Mzhil_1902"/>
<evidence type="ECO:0000259" key="4">
    <source>
        <dbReference type="Pfam" id="PF08241"/>
    </source>
</evidence>
<dbReference type="PANTHER" id="PTHR43464">
    <property type="entry name" value="METHYLTRANSFERASE"/>
    <property type="match status" value="1"/>
</dbReference>
<dbReference type="GO" id="GO:0008757">
    <property type="term" value="F:S-adenosylmethionine-dependent methyltransferase activity"/>
    <property type="evidence" value="ECO:0007669"/>
    <property type="project" value="InterPro"/>
</dbReference>
<dbReference type="KEGG" id="mzh:Mzhil_1902"/>
<dbReference type="InterPro" id="IPR029063">
    <property type="entry name" value="SAM-dependent_MTases_sf"/>
</dbReference>
<accession>F7XME5</accession>
<dbReference type="SUPFAM" id="SSF53335">
    <property type="entry name" value="S-adenosyl-L-methionine-dependent methyltransferases"/>
    <property type="match status" value="1"/>
</dbReference>
<reference evidence="5 6" key="1">
    <citation type="submission" date="2010-07" db="EMBL/GenBank/DDBJ databases">
        <title>The complete genome of Methanosalsum zhilinae DSM 4017.</title>
        <authorList>
            <consortium name="US DOE Joint Genome Institute (JGI-PGF)"/>
            <person name="Lucas S."/>
            <person name="Copeland A."/>
            <person name="Lapidus A."/>
            <person name="Glavina del Rio T."/>
            <person name="Dalin E."/>
            <person name="Tice H."/>
            <person name="Bruce D."/>
            <person name="Goodwin L."/>
            <person name="Pitluck S."/>
            <person name="Kyrpides N."/>
            <person name="Mavromatis K."/>
            <person name="Ovchinnikova G."/>
            <person name="Daligault H."/>
            <person name="Detter J.C."/>
            <person name="Han C."/>
            <person name="Tapia R."/>
            <person name="Larimer F."/>
            <person name="Land M."/>
            <person name="Hauser L."/>
            <person name="Markowitz V."/>
            <person name="Cheng J.-F."/>
            <person name="Hugenholtz P."/>
            <person name="Woyke T."/>
            <person name="Wu D."/>
            <person name="Spring S."/>
            <person name="Schueler E."/>
            <person name="Brambilla E."/>
            <person name="Klenk H.-P."/>
            <person name="Eisen J.A."/>
        </authorList>
    </citation>
    <scope>NUCLEOTIDE SEQUENCE [LARGE SCALE GENOMIC DNA]</scope>
    <source>
        <strain evidence="6">DSM 4017 / NBRC 107636 / OCM 62 / WeN5</strain>
    </source>
</reference>
<dbReference type="EMBL" id="CP002101">
    <property type="protein sequence ID" value="AEH61737.1"/>
    <property type="molecule type" value="Genomic_DNA"/>
</dbReference>
<evidence type="ECO:0000313" key="5">
    <source>
        <dbReference type="EMBL" id="AEH61737.1"/>
    </source>
</evidence>
<evidence type="ECO:0000256" key="1">
    <source>
        <dbReference type="ARBA" id="ARBA00022603"/>
    </source>
</evidence>
<dbReference type="Gene3D" id="3.40.50.150">
    <property type="entry name" value="Vaccinia Virus protein VP39"/>
    <property type="match status" value="1"/>
</dbReference>
<keyword evidence="6" id="KW-1185">Reference proteome</keyword>
<dbReference type="GO" id="GO:0032259">
    <property type="term" value="P:methylation"/>
    <property type="evidence" value="ECO:0007669"/>
    <property type="project" value="UniProtKB-KW"/>
</dbReference>
<dbReference type="RefSeq" id="WP_013899173.1">
    <property type="nucleotide sequence ID" value="NC_015676.1"/>
</dbReference>
<keyword evidence="1 5" id="KW-0489">Methyltransferase</keyword>
<feature type="domain" description="Methyltransferase type 11" evidence="4">
    <location>
        <begin position="46"/>
        <end position="142"/>
    </location>
</feature>
<dbReference type="Proteomes" id="UP000006622">
    <property type="component" value="Chromosome"/>
</dbReference>
<gene>
    <name evidence="5" type="ordered locus">Mzhil_1902</name>
</gene>
<dbReference type="AlphaFoldDB" id="F7XME5"/>
<evidence type="ECO:0000313" key="6">
    <source>
        <dbReference type="Proteomes" id="UP000006622"/>
    </source>
</evidence>
<proteinExistence type="predicted"/>
<sequence>MNPEIGNFDLKPHFRAWDREYESLVWGGPRSIKAIREHLPEGSRVLDAGCGNGRYLLPLSRNYRVIGIDVSLNGIRAARSYLDKYGCSAEYMVSDLTRLPLCDNSVDGIVCYGVLHHLFEEEREDAAEEILRVIQDKGYLFFEVFGVEDMRYGGDEIEKDTFLRKNGIIYHYFTVEEIEKLFSCSGYMDIEETRSKKVFRGKEYIRHTIQGVIGSI</sequence>
<dbReference type="InterPro" id="IPR013216">
    <property type="entry name" value="Methyltransf_11"/>
</dbReference>
<dbReference type="HOGENOM" id="CLU_091228_0_0_2"/>
<organism evidence="5 6">
    <name type="scientific">Methanosalsum zhilinae (strain DSM 4017 / NBRC 107636 / OCM 62 / WeN5)</name>
    <name type="common">Methanohalophilus zhilinae</name>
    <dbReference type="NCBI Taxonomy" id="679901"/>
    <lineage>
        <taxon>Archaea</taxon>
        <taxon>Methanobacteriati</taxon>
        <taxon>Methanobacteriota</taxon>
        <taxon>Stenosarchaea group</taxon>
        <taxon>Methanomicrobia</taxon>
        <taxon>Methanosarcinales</taxon>
        <taxon>Methanosarcinaceae</taxon>
        <taxon>Methanosalsum</taxon>
    </lineage>
</organism>
<dbReference type="CDD" id="cd02440">
    <property type="entry name" value="AdoMet_MTases"/>
    <property type="match status" value="1"/>
</dbReference>
<keyword evidence="3" id="KW-0949">S-adenosyl-L-methionine</keyword>
<dbReference type="PANTHER" id="PTHR43464:SF19">
    <property type="entry name" value="UBIQUINONE BIOSYNTHESIS O-METHYLTRANSFERASE, MITOCHONDRIAL"/>
    <property type="match status" value="1"/>
</dbReference>
<dbReference type="GeneID" id="10823546"/>
<dbReference type="OrthoDB" id="8915at2157"/>
<protein>
    <submittedName>
        <fullName evidence="5">Methyltransferase type 11</fullName>
    </submittedName>
</protein>
<name>F7XME5_METZD</name>